<evidence type="ECO:0000313" key="1">
    <source>
        <dbReference type="EMBL" id="QNG51677.1"/>
    </source>
</evidence>
<evidence type="ECO:0000313" key="2">
    <source>
        <dbReference type="Proteomes" id="UP000515728"/>
    </source>
</evidence>
<proteinExistence type="predicted"/>
<organism evidence="1 2">
    <name type="scientific">Pseudonocardia petroleophila</name>
    <dbReference type="NCBI Taxonomy" id="37331"/>
    <lineage>
        <taxon>Bacteria</taxon>
        <taxon>Bacillati</taxon>
        <taxon>Actinomycetota</taxon>
        <taxon>Actinomycetes</taxon>
        <taxon>Pseudonocardiales</taxon>
        <taxon>Pseudonocardiaceae</taxon>
        <taxon>Pseudonocardia</taxon>
    </lineage>
</organism>
<dbReference type="EMBL" id="CP060131">
    <property type="protein sequence ID" value="QNG51677.1"/>
    <property type="molecule type" value="Genomic_DNA"/>
</dbReference>
<dbReference type="RefSeq" id="WP_185718431.1">
    <property type="nucleotide sequence ID" value="NZ_BAAAWI010000001.1"/>
</dbReference>
<name>A0A7G7MFW6_9PSEU</name>
<dbReference type="Proteomes" id="UP000515728">
    <property type="component" value="Chromosome"/>
</dbReference>
<reference evidence="1 2" key="1">
    <citation type="submission" date="2020-08" db="EMBL/GenBank/DDBJ databases">
        <authorList>
            <person name="Mo P."/>
        </authorList>
    </citation>
    <scope>NUCLEOTIDE SEQUENCE [LARGE SCALE GENOMIC DNA]</scope>
    <source>
        <strain evidence="1 2">CGMCC 4.1532</strain>
    </source>
</reference>
<gene>
    <name evidence="1" type="ORF">H6H00_26815</name>
</gene>
<protein>
    <submittedName>
        <fullName evidence="1">Uncharacterized protein</fullName>
    </submittedName>
</protein>
<dbReference type="KEGG" id="ppel:H6H00_26815"/>
<accession>A0A7G7MFW6</accession>
<keyword evidence="2" id="KW-1185">Reference proteome</keyword>
<dbReference type="AlphaFoldDB" id="A0A7G7MFW6"/>
<sequence length="218" mass="24008">MNGNFDLNGTMYSAAASGAINGQSDHSSPWFGLDNNGPYYRLYWSGSNIQFVNCDNNTVTKTFVIDHPIDSQRYLVHATTESPHNGVEYWGTATVRNGEATVKLPDYFEPLTAETGRAVLLTPIANDPDCPLPEWAVPVEGSPKIPMQLIPNVASTYPKAGSFRVVAQGSCPPLFEVSWLVKAVRRDVPRLDVEPKKSDYVLMGNGPYTFLVKKLINL</sequence>